<name>A0A5C7BCV9_9FLAO</name>
<comment type="caution">
    <text evidence="1">The sequence shown here is derived from an EMBL/GenBank/DDBJ whole genome shotgun (WGS) entry which is preliminary data.</text>
</comment>
<dbReference type="STRING" id="1123037.GCA_000425305_00315"/>
<keyword evidence="2" id="KW-1185">Reference proteome</keyword>
<proteinExistence type="predicted"/>
<organism evidence="1 2">
    <name type="scientific">Psychroserpens burtonensis</name>
    <dbReference type="NCBI Taxonomy" id="49278"/>
    <lineage>
        <taxon>Bacteria</taxon>
        <taxon>Pseudomonadati</taxon>
        <taxon>Bacteroidota</taxon>
        <taxon>Flavobacteriia</taxon>
        <taxon>Flavobacteriales</taxon>
        <taxon>Flavobacteriaceae</taxon>
        <taxon>Psychroserpens</taxon>
    </lineage>
</organism>
<dbReference type="AlphaFoldDB" id="A0A5C7BCV9"/>
<dbReference type="Proteomes" id="UP000321938">
    <property type="component" value="Unassembled WGS sequence"/>
</dbReference>
<reference evidence="1 2" key="1">
    <citation type="submission" date="2019-08" db="EMBL/GenBank/DDBJ databases">
        <title>Genome of Psychroserpens burtonensis ACAM 167.</title>
        <authorList>
            <person name="Bowman J.P."/>
        </authorList>
    </citation>
    <scope>NUCLEOTIDE SEQUENCE [LARGE SCALE GENOMIC DNA]</scope>
    <source>
        <strain evidence="1 2">ACAM 167</strain>
    </source>
</reference>
<keyword evidence="1" id="KW-0449">Lipoprotein</keyword>
<dbReference type="NCBIfam" id="TIGR03512">
    <property type="entry name" value="GldD_lipo"/>
    <property type="match status" value="1"/>
</dbReference>
<dbReference type="OrthoDB" id="679501at2"/>
<evidence type="ECO:0000313" key="1">
    <source>
        <dbReference type="EMBL" id="TXE15831.1"/>
    </source>
</evidence>
<gene>
    <name evidence="1" type="primary">gldD</name>
    <name evidence="1" type="ORF">ES692_15160</name>
</gene>
<dbReference type="InterPro" id="IPR019850">
    <property type="entry name" value="GldD-like"/>
</dbReference>
<protein>
    <submittedName>
        <fullName evidence="1">Gliding motility lipoprotein GldD</fullName>
    </submittedName>
</protein>
<accession>A0A5C7BCV9</accession>
<sequence>MTIKKLVLPFLAVACFSCGNDPLPKPKAMLRLEYDTPKYSKIDVRLPFTFEKNELADKISTIKLDGVNNISGVNINYPNMKGTIYLTYKTVNDTNLTSLLRDAQALTQKHTMKADAIESVLYENLKHNVFGMFYEVGGNAASQSQFYVTDSINHFLTGSLYFYAKPNYDSILPAAAYLKNDIKHIMETVEWKE</sequence>
<dbReference type="RefSeq" id="WP_147231995.1">
    <property type="nucleotide sequence ID" value="NZ_VOSB01000024.1"/>
</dbReference>
<evidence type="ECO:0000313" key="2">
    <source>
        <dbReference type="Proteomes" id="UP000321938"/>
    </source>
</evidence>
<dbReference type="Pfam" id="PF25593">
    <property type="entry name" value="GldD_lipo"/>
    <property type="match status" value="1"/>
</dbReference>
<dbReference type="EMBL" id="VOSB01000024">
    <property type="protein sequence ID" value="TXE15831.1"/>
    <property type="molecule type" value="Genomic_DNA"/>
</dbReference>